<dbReference type="Gene3D" id="3.40.50.300">
    <property type="entry name" value="P-loop containing nucleotide triphosphate hydrolases"/>
    <property type="match status" value="1"/>
</dbReference>
<comment type="caution">
    <text evidence="11">The sequence shown here is derived from an EMBL/GenBank/DDBJ whole genome shotgun (WGS) entry which is preliminary data.</text>
</comment>
<accession>A0A0P9TGL5</accession>
<feature type="domain" description="ABC transporter" evidence="10">
    <location>
        <begin position="17"/>
        <end position="253"/>
    </location>
</feature>
<name>A0A0P9TGL5_PSEAV</name>
<dbReference type="InterPro" id="IPR050086">
    <property type="entry name" value="MetN_ABC_transporter-like"/>
</dbReference>
<dbReference type="PROSITE" id="PS00211">
    <property type="entry name" value="ABC_TRANSPORTER_1"/>
    <property type="match status" value="1"/>
</dbReference>
<keyword evidence="5" id="KW-0997">Cell inner membrane</keyword>
<dbReference type="EMBL" id="LJQP01000121">
    <property type="protein sequence ID" value="KPX73576.1"/>
    <property type="molecule type" value="Genomic_DNA"/>
</dbReference>
<keyword evidence="7 11" id="KW-0067">ATP-binding</keyword>
<dbReference type="GO" id="GO:0015424">
    <property type="term" value="F:ABC-type amino acid transporter activity"/>
    <property type="evidence" value="ECO:0007669"/>
    <property type="project" value="InterPro"/>
</dbReference>
<evidence type="ECO:0000256" key="3">
    <source>
        <dbReference type="ARBA" id="ARBA00022448"/>
    </source>
</evidence>
<evidence type="ECO:0000256" key="9">
    <source>
        <dbReference type="ARBA" id="ARBA00023136"/>
    </source>
</evidence>
<protein>
    <submittedName>
        <fullName evidence="11">Phosphate ABC transporter ATP-binding protein</fullName>
    </submittedName>
</protein>
<evidence type="ECO:0000256" key="5">
    <source>
        <dbReference type="ARBA" id="ARBA00022519"/>
    </source>
</evidence>
<dbReference type="GO" id="GO:0005886">
    <property type="term" value="C:plasma membrane"/>
    <property type="evidence" value="ECO:0007669"/>
    <property type="project" value="UniProtKB-SubCell"/>
</dbReference>
<dbReference type="PATRIC" id="fig|53707.9.peg.995"/>
<keyword evidence="8" id="KW-0029">Amino-acid transport</keyword>
<proteinExistence type="inferred from homology"/>
<evidence type="ECO:0000256" key="7">
    <source>
        <dbReference type="ARBA" id="ARBA00022840"/>
    </source>
</evidence>
<dbReference type="InterPro" id="IPR017871">
    <property type="entry name" value="ABC_transporter-like_CS"/>
</dbReference>
<evidence type="ECO:0000313" key="12">
    <source>
        <dbReference type="Proteomes" id="UP000050265"/>
    </source>
</evidence>
<dbReference type="InterPro" id="IPR027417">
    <property type="entry name" value="P-loop_NTPase"/>
</dbReference>
<evidence type="ECO:0000256" key="1">
    <source>
        <dbReference type="ARBA" id="ARBA00004417"/>
    </source>
</evidence>
<evidence type="ECO:0000256" key="8">
    <source>
        <dbReference type="ARBA" id="ARBA00022970"/>
    </source>
</evidence>
<keyword evidence="9" id="KW-0472">Membrane</keyword>
<comment type="subcellular location">
    <subcellularLocation>
        <location evidence="1">Cell inner membrane</location>
        <topology evidence="1">Peripheral membrane protein</topology>
    </subcellularLocation>
</comment>
<dbReference type="InterPro" id="IPR003593">
    <property type="entry name" value="AAA+_ATPase"/>
</dbReference>
<dbReference type="SMART" id="SM00382">
    <property type="entry name" value="AAA"/>
    <property type="match status" value="1"/>
</dbReference>
<dbReference type="SUPFAM" id="SSF52540">
    <property type="entry name" value="P-loop containing nucleoside triphosphate hydrolases"/>
    <property type="match status" value="1"/>
</dbReference>
<dbReference type="Proteomes" id="UP000050265">
    <property type="component" value="Unassembled WGS sequence"/>
</dbReference>
<evidence type="ECO:0000259" key="10">
    <source>
        <dbReference type="PROSITE" id="PS50893"/>
    </source>
</evidence>
<dbReference type="PIRSF" id="PIRSF039085">
    <property type="entry name" value="ABC_ATPase_HisP"/>
    <property type="match status" value="1"/>
</dbReference>
<keyword evidence="3" id="KW-0813">Transport</keyword>
<comment type="similarity">
    <text evidence="2">Belongs to the ABC transporter superfamily.</text>
</comment>
<dbReference type="FunFam" id="3.40.50.300:FF:000020">
    <property type="entry name" value="Amino acid ABC transporter ATP-binding component"/>
    <property type="match status" value="1"/>
</dbReference>
<keyword evidence="4" id="KW-1003">Cell membrane</keyword>
<sequence length="283" mass="31394">MWSDVMLSIDPAARSLVSLRDLHLSFGSNRVLKGIDLDVERGQAVSIIGPSGSGKSTILRCITGLLQAQGGSIRVGQTQVDELTREAERIELRKRVGFVFQQYNLFPHLSVLENLVIAPRKVLGIERGEAEKQARALLAKVRMEHKADAYPGQLSGGQQQRVAIARALTMRPELILFDEVTSALDPETVGEVLTVIRELTEEGMTCLLVTHEMRFAEEISDRVYFTENGRIVEHGSAEQIFQRPTSERTAEFLRHALGESGRRQAAVGDPFLLSNISRYSLSV</sequence>
<organism evidence="11 12">
    <name type="scientific">Pseudomonas amygdali pv. lachrymans</name>
    <name type="common">Pseudomonas syringae pv. lachrymans</name>
    <dbReference type="NCBI Taxonomy" id="53707"/>
    <lineage>
        <taxon>Bacteria</taxon>
        <taxon>Pseudomonadati</taxon>
        <taxon>Pseudomonadota</taxon>
        <taxon>Gammaproteobacteria</taxon>
        <taxon>Pseudomonadales</taxon>
        <taxon>Pseudomonadaceae</taxon>
        <taxon>Pseudomonas</taxon>
        <taxon>Pseudomonas amygdali</taxon>
    </lineage>
</organism>
<dbReference type="PANTHER" id="PTHR43166">
    <property type="entry name" value="AMINO ACID IMPORT ATP-BINDING PROTEIN"/>
    <property type="match status" value="1"/>
</dbReference>
<evidence type="ECO:0000256" key="4">
    <source>
        <dbReference type="ARBA" id="ARBA00022475"/>
    </source>
</evidence>
<dbReference type="GO" id="GO:0016887">
    <property type="term" value="F:ATP hydrolysis activity"/>
    <property type="evidence" value="ECO:0007669"/>
    <property type="project" value="InterPro"/>
</dbReference>
<dbReference type="AlphaFoldDB" id="A0A0P9TGL5"/>
<dbReference type="InterPro" id="IPR003439">
    <property type="entry name" value="ABC_transporter-like_ATP-bd"/>
</dbReference>
<reference evidence="11 12" key="1">
    <citation type="submission" date="2015-09" db="EMBL/GenBank/DDBJ databases">
        <title>Genome announcement of multiple Pseudomonas syringae strains.</title>
        <authorList>
            <person name="Thakur S."/>
            <person name="Wang P.W."/>
            <person name="Gong Y."/>
            <person name="Weir B.S."/>
            <person name="Guttman D.S."/>
        </authorList>
    </citation>
    <scope>NUCLEOTIDE SEQUENCE [LARGE SCALE GENOMIC DNA]</scope>
    <source>
        <strain evidence="11 12">ICMP3507</strain>
    </source>
</reference>
<dbReference type="GO" id="GO:0005524">
    <property type="term" value="F:ATP binding"/>
    <property type="evidence" value="ECO:0007669"/>
    <property type="project" value="UniProtKB-KW"/>
</dbReference>
<evidence type="ECO:0000256" key="2">
    <source>
        <dbReference type="ARBA" id="ARBA00005417"/>
    </source>
</evidence>
<dbReference type="Pfam" id="PF00005">
    <property type="entry name" value="ABC_tran"/>
    <property type="match status" value="1"/>
</dbReference>
<evidence type="ECO:0000256" key="6">
    <source>
        <dbReference type="ARBA" id="ARBA00022741"/>
    </source>
</evidence>
<dbReference type="CDD" id="cd03262">
    <property type="entry name" value="ABC_HisP_GlnQ"/>
    <property type="match status" value="1"/>
</dbReference>
<gene>
    <name evidence="11" type="ORF">ALO35_04712</name>
</gene>
<evidence type="ECO:0000313" key="11">
    <source>
        <dbReference type="EMBL" id="KPX73576.1"/>
    </source>
</evidence>
<keyword evidence="6" id="KW-0547">Nucleotide-binding</keyword>
<dbReference type="PROSITE" id="PS50893">
    <property type="entry name" value="ABC_TRANSPORTER_2"/>
    <property type="match status" value="1"/>
</dbReference>
<dbReference type="InterPro" id="IPR030679">
    <property type="entry name" value="ABC_ATPase_HisP-typ"/>
</dbReference>
<dbReference type="PANTHER" id="PTHR43166:SF9">
    <property type="entry name" value="GLUTAMATE_ASPARTATE IMPORT ATP-BINDING PROTEIN GLTL"/>
    <property type="match status" value="1"/>
</dbReference>